<evidence type="ECO:0000313" key="5">
    <source>
        <dbReference type="Proteomes" id="UP000326029"/>
    </source>
</evidence>
<feature type="compositionally biased region" description="Low complexity" evidence="1">
    <location>
        <begin position="331"/>
        <end position="354"/>
    </location>
</feature>
<feature type="compositionally biased region" description="Gly residues" evidence="1">
    <location>
        <begin position="309"/>
        <end position="330"/>
    </location>
</feature>
<evidence type="ECO:0000256" key="1">
    <source>
        <dbReference type="SAM" id="MobiDB-lite"/>
    </source>
</evidence>
<keyword evidence="5" id="KW-1185">Reference proteome</keyword>
<evidence type="ECO:0000256" key="2">
    <source>
        <dbReference type="SAM" id="Phobius"/>
    </source>
</evidence>
<feature type="region of interest" description="Disordered" evidence="1">
    <location>
        <begin position="244"/>
        <end position="270"/>
    </location>
</feature>
<reference evidence="3 6" key="1">
    <citation type="journal article" date="2014" name="Int. J. Syst. Evol. Microbiol.">
        <title>Complete genome sequence of Corynebacterium casei LMG S-19264T (=DSM 44701T), isolated from a smear-ripened cheese.</title>
        <authorList>
            <consortium name="US DOE Joint Genome Institute (JGI-PGF)"/>
            <person name="Walter F."/>
            <person name="Albersmeier A."/>
            <person name="Kalinowski J."/>
            <person name="Ruckert C."/>
        </authorList>
    </citation>
    <scope>NUCLEOTIDE SEQUENCE [LARGE SCALE GENOMIC DNA]</scope>
    <source>
        <strain evidence="3 6">JCM 4205</strain>
    </source>
</reference>
<proteinExistence type="predicted"/>
<dbReference type="EMBL" id="CP023693">
    <property type="protein sequence ID" value="QEV35305.1"/>
    <property type="molecule type" value="Genomic_DNA"/>
</dbReference>
<feature type="region of interest" description="Disordered" evidence="1">
    <location>
        <begin position="306"/>
        <end position="354"/>
    </location>
</feature>
<dbReference type="InterPro" id="IPR026467">
    <property type="entry name" value="Ser/Gly_Cys_C_dom"/>
</dbReference>
<evidence type="ECO:0000313" key="6">
    <source>
        <dbReference type="Proteomes" id="UP000642014"/>
    </source>
</evidence>
<dbReference type="NCBIfam" id="TIGR04222">
    <property type="entry name" value="near_uncomplex"/>
    <property type="match status" value="1"/>
</dbReference>
<feature type="compositionally biased region" description="Basic residues" evidence="1">
    <location>
        <begin position="249"/>
        <end position="264"/>
    </location>
</feature>
<dbReference type="EMBL" id="BMSJ01000011">
    <property type="protein sequence ID" value="GGR42834.1"/>
    <property type="molecule type" value="Genomic_DNA"/>
</dbReference>
<gene>
    <name evidence="4" type="ORF">CP977_26640</name>
    <name evidence="3" type="ORF">GCM10010497_52760</name>
</gene>
<keyword evidence="2" id="KW-0812">Transmembrane</keyword>
<evidence type="ECO:0000313" key="3">
    <source>
        <dbReference type="EMBL" id="GGR42834.1"/>
    </source>
</evidence>
<dbReference type="RefSeq" id="WP_062751706.1">
    <property type="nucleotide sequence ID" value="NZ_BMSJ01000011.1"/>
</dbReference>
<accession>A0AAV4KRY7</accession>
<name>A0AAV4KRY7_9ACTN</name>
<dbReference type="GeneID" id="95457346"/>
<sequence>MGLLLALLYLAGAAAIVLLVTRVVRSRGGSGGPVHDRYEAAFLNGGPARVADSALAALQADGRIAVGGPGIVAVVRPTARDLVERAVLQEHAAAPHGALHHLRLAVMRHPAVQEIGDGLAERGLLVDPAARRTTVWWCAGTGIAAFLLFPVSIFLTIVDFATNDGFSVPFVVKVLPLMLALGITAGVCGSVSAGRITPAGRGALTSYGRERGHLADAGTLVALHGLRALPDPVLREQLLAAARVNGPRGSRRGGRPGPFPHHHSSSSSSGTDGFGVVAVWCADSGSCGGGDGGGRGACSSGSCSSGSCSAGGSGCGGGSGGGAGSCGGGSSSCSSSSSSSCSSSSSSSCSSSSS</sequence>
<feature type="transmembrane region" description="Helical" evidence="2">
    <location>
        <begin position="6"/>
        <end position="24"/>
    </location>
</feature>
<dbReference type="Proteomes" id="UP000642014">
    <property type="component" value="Unassembled WGS sequence"/>
</dbReference>
<organism evidence="3 6">
    <name type="scientific">Streptomyces cinereoruber</name>
    <dbReference type="NCBI Taxonomy" id="67260"/>
    <lineage>
        <taxon>Bacteria</taxon>
        <taxon>Bacillati</taxon>
        <taxon>Actinomycetota</taxon>
        <taxon>Actinomycetes</taxon>
        <taxon>Kitasatosporales</taxon>
        <taxon>Streptomycetaceae</taxon>
        <taxon>Streptomyces</taxon>
    </lineage>
</organism>
<feature type="transmembrane region" description="Helical" evidence="2">
    <location>
        <begin position="135"/>
        <end position="158"/>
    </location>
</feature>
<keyword evidence="2" id="KW-1133">Transmembrane helix</keyword>
<feature type="transmembrane region" description="Helical" evidence="2">
    <location>
        <begin position="170"/>
        <end position="191"/>
    </location>
</feature>
<dbReference type="AlphaFoldDB" id="A0AAV4KRY7"/>
<reference evidence="3" key="3">
    <citation type="submission" date="2023-08" db="EMBL/GenBank/DDBJ databases">
        <authorList>
            <person name="Sun Q."/>
            <person name="Ohkuma M."/>
        </authorList>
    </citation>
    <scope>NUCLEOTIDE SEQUENCE</scope>
    <source>
        <strain evidence="3">JCM 4205</strain>
    </source>
</reference>
<keyword evidence="2" id="KW-0472">Membrane</keyword>
<evidence type="ECO:0000313" key="4">
    <source>
        <dbReference type="EMBL" id="QEV35305.1"/>
    </source>
</evidence>
<dbReference type="Proteomes" id="UP000326029">
    <property type="component" value="Chromosome"/>
</dbReference>
<protein>
    <submittedName>
        <fullName evidence="4">TIGR04222 domain-containing membrane protein</fullName>
    </submittedName>
</protein>
<reference evidence="4 5" key="2">
    <citation type="submission" date="2017-09" db="EMBL/GenBank/DDBJ databases">
        <authorList>
            <person name="Lee N."/>
            <person name="Cho B.-K."/>
        </authorList>
    </citation>
    <scope>NUCLEOTIDE SEQUENCE [LARGE SCALE GENOMIC DNA]</scope>
    <source>
        <strain evidence="4 5">ATCC 19740</strain>
    </source>
</reference>